<name>A0AAN6JPY4_9BASI</name>
<evidence type="ECO:0000313" key="4">
    <source>
        <dbReference type="EMBL" id="KAK0545280.1"/>
    </source>
</evidence>
<dbReference type="PANTHER" id="PTHR47263:SF1">
    <property type="entry name" value="C2 DOMAIN PROTEIN (AFU_ORTHOLOGUE AFUA_7G02350)"/>
    <property type="match status" value="1"/>
</dbReference>
<feature type="region of interest" description="Disordered" evidence="1">
    <location>
        <begin position="819"/>
        <end position="839"/>
    </location>
</feature>
<protein>
    <recommendedName>
        <fullName evidence="6">C2 domain-containing protein</fullName>
    </recommendedName>
</protein>
<sequence>MTKEKHRHPYDVSTYLYRTAVLLARAPFGSSWSPLSTAKAVSSSSTSQQHALSPSRTKSTASRFSIFRRKAAESRNSSEPRSVVADKGHFLETSGTGSNAFLDHPFIRTVADLFNENGNEIEIRKQLELMRTTCTEKDYMNDLKQCVSAIHYGQPWPGRRADFPSSSSSSASNTEFFASFPIDPQEADRLGDEEYSKWSAKELAELSSMMADMCERDPALFKVSKEPEERHASSVSPSVFTFIPPDPRAYYRHLLSRMLTHDLEAMEALGPDEDVSVGILSNDHLGLLDELARCWRVNDGWRRAVRFELIRELYEDGQCPLESLGDALRMILEPAYTTPPGSTRTQTMTKGWMIYERDLLSISLNRSFRSVVRWLYNELQDPFGVDVEQATLHLTFLQDIHSTGLLFEPPDPNLTASSQERMPLSFTAVNINKHIEELKDAVQIGAINMYAEHTAELFGKVLPPGSNEVKPLLELCDWVTSRAKILEKQWNSHARVFDIDIVALVLRKQVPLFLDDLESMKQSVLDRTNALPLNDPKSTHFDQIFGLFRTVRGLFQLYATFCPEQMVQGAEVAHLLAQKDLPEGEQDESWPGDQLTGTLQKDAALLAKVGRLNSFSLSRWFEPHVRDWLQHMELEVHDWVQNALKRDQFEPVDPEVGAMHSSSIGTLFKALQQPIDLVLDLDWPDKLVNARFLNGLAKIVSSAVERYCAKVEELFKDELRFSATALPSGAGGVGGDGPGLNGEGGMMEVESSGSKGAAWMGMARAKLALQGVPKVEPFHFQRRSCVKLNNIEAARNLLDKLYSKMDADEQARIVNRHAPPPEVAEKPGQAVSQQGGAPQAPRQRFLFTVKILLGEGLSSVSSSSSGSAGSSGSGSVLDSFVTLSDESGKTVAKTRTIAESRNPRWNETVDFTVEGNEGNTSLVATVWSWHRSENPRPYGRTNFQLDPQLFGDSLPHELWLDLDTEGKLLIRVSMEEEKDDIFFNFGKTFRILKRAENAMIRAIVDKVGQLLLSRFSFTGLDVKTYLWHAM</sequence>
<keyword evidence="5" id="KW-1185">Reference proteome</keyword>
<evidence type="ECO:0000256" key="1">
    <source>
        <dbReference type="SAM" id="MobiDB-lite"/>
    </source>
</evidence>
<dbReference type="PANTHER" id="PTHR47263">
    <property type="entry name" value="ADENYLATE CYCLASE ACTIVATION PROTEIN GIT1"/>
    <property type="match status" value="1"/>
</dbReference>
<dbReference type="EMBL" id="JAPDMZ010000238">
    <property type="protein sequence ID" value="KAK0545280.1"/>
    <property type="molecule type" value="Genomic_DNA"/>
</dbReference>
<evidence type="ECO:0000259" key="2">
    <source>
        <dbReference type="PROSITE" id="PS50004"/>
    </source>
</evidence>
<dbReference type="Gene3D" id="2.60.40.150">
    <property type="entry name" value="C2 domain"/>
    <property type="match status" value="1"/>
</dbReference>
<dbReference type="Pfam" id="PF06292">
    <property type="entry name" value="MUN"/>
    <property type="match status" value="1"/>
</dbReference>
<feature type="domain" description="MHD1" evidence="3">
    <location>
        <begin position="590"/>
        <end position="711"/>
    </location>
</feature>
<comment type="caution">
    <text evidence="4">The sequence shown here is derived from an EMBL/GenBank/DDBJ whole genome shotgun (WGS) entry which is preliminary data.</text>
</comment>
<dbReference type="AlphaFoldDB" id="A0AAN6JPY4"/>
<dbReference type="InterPro" id="IPR052811">
    <property type="entry name" value="Glucose_resp_signaling"/>
</dbReference>
<organism evidence="4 5">
    <name type="scientific">Tilletia horrida</name>
    <dbReference type="NCBI Taxonomy" id="155126"/>
    <lineage>
        <taxon>Eukaryota</taxon>
        <taxon>Fungi</taxon>
        <taxon>Dikarya</taxon>
        <taxon>Basidiomycota</taxon>
        <taxon>Ustilaginomycotina</taxon>
        <taxon>Exobasidiomycetes</taxon>
        <taxon>Tilletiales</taxon>
        <taxon>Tilletiaceae</taxon>
        <taxon>Tilletia</taxon>
    </lineage>
</organism>
<dbReference type="Proteomes" id="UP001176517">
    <property type="component" value="Unassembled WGS sequence"/>
</dbReference>
<proteinExistence type="predicted"/>
<dbReference type="InterPro" id="IPR014770">
    <property type="entry name" value="Munc13_1"/>
</dbReference>
<dbReference type="InterPro" id="IPR035892">
    <property type="entry name" value="C2_domain_sf"/>
</dbReference>
<dbReference type="PROSITE" id="PS50004">
    <property type="entry name" value="C2"/>
    <property type="match status" value="1"/>
</dbReference>
<reference evidence="4" key="1">
    <citation type="journal article" date="2023" name="PhytoFront">
        <title>Draft Genome Resources of Seven Strains of Tilletia horrida, Causal Agent of Kernel Smut of Rice.</title>
        <authorList>
            <person name="Khanal S."/>
            <person name="Antony Babu S."/>
            <person name="Zhou X.G."/>
        </authorList>
    </citation>
    <scope>NUCLEOTIDE SEQUENCE</scope>
    <source>
        <strain evidence="4">TX6</strain>
    </source>
</reference>
<dbReference type="SUPFAM" id="SSF49562">
    <property type="entry name" value="C2 domain (Calcium/lipid-binding domain, CaLB)"/>
    <property type="match status" value="1"/>
</dbReference>
<dbReference type="InterPro" id="IPR000008">
    <property type="entry name" value="C2_dom"/>
</dbReference>
<dbReference type="Pfam" id="PF00168">
    <property type="entry name" value="C2"/>
    <property type="match status" value="1"/>
</dbReference>
<dbReference type="SMART" id="SM00239">
    <property type="entry name" value="C2"/>
    <property type="match status" value="1"/>
</dbReference>
<evidence type="ECO:0000313" key="5">
    <source>
        <dbReference type="Proteomes" id="UP001176517"/>
    </source>
</evidence>
<evidence type="ECO:0008006" key="6">
    <source>
        <dbReference type="Google" id="ProtNLM"/>
    </source>
</evidence>
<accession>A0AAN6JPY4</accession>
<dbReference type="PROSITE" id="PS51258">
    <property type="entry name" value="MHD1"/>
    <property type="match status" value="1"/>
</dbReference>
<gene>
    <name evidence="4" type="ORF">OC846_005734</name>
</gene>
<feature type="domain" description="C2" evidence="2">
    <location>
        <begin position="826"/>
        <end position="960"/>
    </location>
</feature>
<dbReference type="InterPro" id="IPR010439">
    <property type="entry name" value="MUN_dom"/>
</dbReference>
<evidence type="ECO:0000259" key="3">
    <source>
        <dbReference type="PROSITE" id="PS51258"/>
    </source>
</evidence>
<dbReference type="Gene3D" id="1.10.357.50">
    <property type="match status" value="1"/>
</dbReference>